<feature type="region of interest" description="Disordered" evidence="1">
    <location>
        <begin position="173"/>
        <end position="211"/>
    </location>
</feature>
<evidence type="ECO:0000259" key="2">
    <source>
        <dbReference type="Pfam" id="PF11510"/>
    </source>
</evidence>
<dbReference type="AlphaFoldDB" id="H3DCC5"/>
<reference evidence="3" key="2">
    <citation type="submission" date="2025-08" db="UniProtKB">
        <authorList>
            <consortium name="Ensembl"/>
        </authorList>
    </citation>
    <scope>IDENTIFICATION</scope>
</reference>
<name>H3DCC5_TETNG</name>
<dbReference type="Pfam" id="PF11510">
    <property type="entry name" value="FA_FANCE"/>
    <property type="match status" value="1"/>
</dbReference>
<dbReference type="GO" id="GO:0043240">
    <property type="term" value="C:Fanconi anaemia nuclear complex"/>
    <property type="evidence" value="ECO:0007669"/>
    <property type="project" value="InterPro"/>
</dbReference>
<dbReference type="STRING" id="99883.ENSTNIP00000018168"/>
<evidence type="ECO:0000313" key="4">
    <source>
        <dbReference type="Proteomes" id="UP000007303"/>
    </source>
</evidence>
<reference evidence="3" key="3">
    <citation type="submission" date="2025-09" db="UniProtKB">
        <authorList>
            <consortium name="Ensembl"/>
        </authorList>
    </citation>
    <scope>IDENTIFICATION</scope>
</reference>
<dbReference type="CDD" id="cd07439">
    <property type="entry name" value="FANCE_c-term"/>
    <property type="match status" value="1"/>
</dbReference>
<dbReference type="Ensembl" id="ENSTNIT00000018392.1">
    <property type="protein sequence ID" value="ENSTNIP00000018168.1"/>
    <property type="gene ID" value="ENSTNIG00000015113.1"/>
</dbReference>
<dbReference type="PANTHER" id="PTHR32094:SF5">
    <property type="entry name" value="FANCONI ANEMIA GROUP E PROTEIN"/>
    <property type="match status" value="1"/>
</dbReference>
<protein>
    <submittedName>
        <fullName evidence="3">FA complementation group E</fullName>
    </submittedName>
</protein>
<dbReference type="PANTHER" id="PTHR32094">
    <property type="entry name" value="FANCONI ANEMIA GROUP E PROTEIN"/>
    <property type="match status" value="1"/>
</dbReference>
<dbReference type="GeneTree" id="ENSGT00390000000705"/>
<dbReference type="InterPro" id="IPR039685">
    <property type="entry name" value="FANCE"/>
</dbReference>
<sequence>METGHYFTKFDGPSKLLIRSLVCGPFGVYKSLTLFQRQQRTNPGLLLNLIKTLCRDEVSSPETKTQPLTIKPLVCFFPTLFKQNLLTFISLVHQLLPRTAVQDLLVCLSQDPDRGPWVSALMRQLERAIGVHSEGPLCTPACSQRLKQLSLRVVGPGGARGWAHCFGGHLKDSGNCSPSPEQETQKKRKSSQISLDSDGEDTEQQSKRPKVDACRMECIDAAEQSVKGELSESLVASEGTDKNIHPATDSGSQYSFLPQHIKNSVLQIKEVLESETDWDQSSIDVFKVLNECDPVQVEMLCNLLSLPDLNEQVLPKLCSSILAPSHDLSYVTATKFIKSLLLKKVLSLSEPASRCLVTAATSLCGCYPRPMCQAVFLPVLEEKNIGNPHSELLNRLIENCLDSHYRLLVLQMTFKVVWNEAVLSVIHSVLDSKPDISEELFAQFTEQLLRQGPQFTKSVKFAKMMLTVLTKYSTSVTAAHQQSLQSCLVLNETFLKKSLQAALKRITK</sequence>
<feature type="domain" description="Fanconi Anaemia group E protein C-terminal" evidence="2">
    <location>
        <begin position="281"/>
        <end position="506"/>
    </location>
</feature>
<dbReference type="InterPro" id="IPR021025">
    <property type="entry name" value="Fanconi_anaemia_gr_E_prot_C"/>
</dbReference>
<reference evidence="4" key="1">
    <citation type="journal article" date="2004" name="Nature">
        <title>Genome duplication in the teleost fish Tetraodon nigroviridis reveals the early vertebrate proto-karyotype.</title>
        <authorList>
            <person name="Jaillon O."/>
            <person name="Aury J.-M."/>
            <person name="Brunet F."/>
            <person name="Petit J.-L."/>
            <person name="Stange-Thomann N."/>
            <person name="Mauceli E."/>
            <person name="Bouneau L."/>
            <person name="Fischer C."/>
            <person name="Ozouf-Costaz C."/>
            <person name="Bernot A."/>
            <person name="Nicaud S."/>
            <person name="Jaffe D."/>
            <person name="Fisher S."/>
            <person name="Lutfalla G."/>
            <person name="Dossat C."/>
            <person name="Segurens B."/>
            <person name="Dasilva C."/>
            <person name="Salanoubat M."/>
            <person name="Levy M."/>
            <person name="Boudet N."/>
            <person name="Castellano S."/>
            <person name="Anthouard V."/>
            <person name="Jubin C."/>
            <person name="Castelli V."/>
            <person name="Katinka M."/>
            <person name="Vacherie B."/>
            <person name="Biemont C."/>
            <person name="Skalli Z."/>
            <person name="Cattolico L."/>
            <person name="Poulain J."/>
            <person name="De Berardinis V."/>
            <person name="Cruaud C."/>
            <person name="Duprat S."/>
            <person name="Brottier P."/>
            <person name="Coutanceau J.-P."/>
            <person name="Gouzy J."/>
            <person name="Parra G."/>
            <person name="Lardier G."/>
            <person name="Chapple C."/>
            <person name="McKernan K.J."/>
            <person name="McEwan P."/>
            <person name="Bosak S."/>
            <person name="Kellis M."/>
            <person name="Volff J.-N."/>
            <person name="Guigo R."/>
            <person name="Zody M.C."/>
            <person name="Mesirov J."/>
            <person name="Lindblad-Toh K."/>
            <person name="Birren B."/>
            <person name="Nusbaum C."/>
            <person name="Kahn D."/>
            <person name="Robinson-Rechavi M."/>
            <person name="Laudet V."/>
            <person name="Schachter V."/>
            <person name="Quetier F."/>
            <person name="Saurin W."/>
            <person name="Scarpelli C."/>
            <person name="Wincker P."/>
            <person name="Lander E.S."/>
            <person name="Weissenbach J."/>
            <person name="Roest Crollius H."/>
        </authorList>
    </citation>
    <scope>NUCLEOTIDE SEQUENCE [LARGE SCALE GENOMIC DNA]</scope>
</reference>
<dbReference type="OMA" id="LRLPWIC"/>
<evidence type="ECO:0000256" key="1">
    <source>
        <dbReference type="SAM" id="MobiDB-lite"/>
    </source>
</evidence>
<dbReference type="Proteomes" id="UP000007303">
    <property type="component" value="Unassembled WGS sequence"/>
</dbReference>
<keyword evidence="4" id="KW-1185">Reference proteome</keyword>
<evidence type="ECO:0000313" key="3">
    <source>
        <dbReference type="Ensembl" id="ENSTNIP00000018168.1"/>
    </source>
</evidence>
<accession>H3DCC5</accession>
<dbReference type="GO" id="GO:0036297">
    <property type="term" value="P:interstrand cross-link repair"/>
    <property type="evidence" value="ECO:0007669"/>
    <property type="project" value="InterPro"/>
</dbReference>
<proteinExistence type="predicted"/>
<dbReference type="InParanoid" id="H3DCC5"/>
<organism evidence="3 4">
    <name type="scientific">Tetraodon nigroviridis</name>
    <name type="common">Spotted green pufferfish</name>
    <name type="synonym">Chelonodon nigroviridis</name>
    <dbReference type="NCBI Taxonomy" id="99883"/>
    <lineage>
        <taxon>Eukaryota</taxon>
        <taxon>Metazoa</taxon>
        <taxon>Chordata</taxon>
        <taxon>Craniata</taxon>
        <taxon>Vertebrata</taxon>
        <taxon>Euteleostomi</taxon>
        <taxon>Actinopterygii</taxon>
        <taxon>Neopterygii</taxon>
        <taxon>Teleostei</taxon>
        <taxon>Neoteleostei</taxon>
        <taxon>Acanthomorphata</taxon>
        <taxon>Eupercaria</taxon>
        <taxon>Tetraodontiformes</taxon>
        <taxon>Tetradontoidea</taxon>
        <taxon>Tetraodontidae</taxon>
        <taxon>Tetraodon</taxon>
    </lineage>
</organism>
<dbReference type="Gene3D" id="1.25.40.480">
    <property type="match status" value="1"/>
</dbReference>
<dbReference type="HOGENOM" id="CLU_037283_0_0_1"/>